<evidence type="ECO:0000256" key="1">
    <source>
        <dbReference type="SAM" id="Phobius"/>
    </source>
</evidence>
<dbReference type="AlphaFoldDB" id="W5YWG9"/>
<dbReference type="InterPro" id="IPR013767">
    <property type="entry name" value="PAS_fold"/>
</dbReference>
<dbReference type="NCBIfam" id="TIGR00229">
    <property type="entry name" value="sensory_box"/>
    <property type="match status" value="1"/>
</dbReference>
<feature type="domain" description="PAS" evidence="2">
    <location>
        <begin position="238"/>
        <end position="283"/>
    </location>
</feature>
<dbReference type="GO" id="GO:0006355">
    <property type="term" value="P:regulation of DNA-templated transcription"/>
    <property type="evidence" value="ECO:0007669"/>
    <property type="project" value="InterPro"/>
</dbReference>
<dbReference type="CDD" id="cd00130">
    <property type="entry name" value="PAS"/>
    <property type="match status" value="1"/>
</dbReference>
<keyword evidence="1" id="KW-0472">Membrane</keyword>
<feature type="transmembrane region" description="Helical" evidence="1">
    <location>
        <begin position="204"/>
        <end position="227"/>
    </location>
</feature>
<dbReference type="EMBL" id="CP007152">
    <property type="protein sequence ID" value="AHI33209.1"/>
    <property type="molecule type" value="Genomic_DNA"/>
</dbReference>
<accession>W5YWG9</accession>
<dbReference type="Pfam" id="PF00989">
    <property type="entry name" value="PAS"/>
    <property type="match status" value="1"/>
</dbReference>
<proteinExistence type="predicted"/>
<dbReference type="HOGENOM" id="CLU_766830_0_0_6"/>
<protein>
    <recommendedName>
        <fullName evidence="2">PAS domain-containing protein</fullName>
    </recommendedName>
</protein>
<evidence type="ECO:0000313" key="4">
    <source>
        <dbReference type="Proteomes" id="UP000035081"/>
    </source>
</evidence>
<dbReference type="KEGG" id="msr:AU15_12535"/>
<keyword evidence="1" id="KW-0812">Transmembrane</keyword>
<reference evidence="3 4" key="1">
    <citation type="journal article" date="2014" name="Genome Announc.">
        <title>Draft Genome Sequences of Marinobacter similis A3d10T and Marinobacter salarius R9SW1T.</title>
        <authorList>
            <person name="Ivanova E.P."/>
            <person name="Ng H.J."/>
            <person name="Webb H.K."/>
            <person name="Feng G."/>
            <person name="Oshima K."/>
            <person name="Hattori M."/>
            <person name="Ohkuma M."/>
            <person name="Sergeev A.F."/>
            <person name="Mikhailov V.V."/>
            <person name="Crawford R.J."/>
            <person name="Sawabe T."/>
        </authorList>
    </citation>
    <scope>NUCLEOTIDE SEQUENCE [LARGE SCALE GENOMIC DNA]</scope>
    <source>
        <strain evidence="4">A3d10 and R9SW1</strain>
    </source>
</reference>
<dbReference type="Proteomes" id="UP000035081">
    <property type="component" value="Chromosome"/>
</dbReference>
<dbReference type="InterPro" id="IPR000014">
    <property type="entry name" value="PAS"/>
</dbReference>
<gene>
    <name evidence="3" type="ORF">AU15_12535</name>
</gene>
<organism evidence="3 4">
    <name type="scientific">Marinobacter salarius</name>
    <dbReference type="NCBI Taxonomy" id="1420917"/>
    <lineage>
        <taxon>Bacteria</taxon>
        <taxon>Pseudomonadati</taxon>
        <taxon>Pseudomonadota</taxon>
        <taxon>Gammaproteobacteria</taxon>
        <taxon>Pseudomonadales</taxon>
        <taxon>Marinobacteraceae</taxon>
        <taxon>Marinobacter</taxon>
    </lineage>
</organism>
<evidence type="ECO:0000259" key="2">
    <source>
        <dbReference type="PROSITE" id="PS50112"/>
    </source>
</evidence>
<name>W5YWG9_9GAMM</name>
<evidence type="ECO:0000313" key="3">
    <source>
        <dbReference type="EMBL" id="AHI33209.1"/>
    </source>
</evidence>
<sequence length="361" mass="40385">MRRKGQQPNLQRQLIALVAGLCLTIILTVCFMVAVVQVQSAITAYTWGESVWSRAQIDTVHHLNRFSESGDFSHLAKARQALAVPIGDLHARVAITSDTLDWQRAKHGFLQGGNHEEDLTRMILLIRLFSWLDQLERALTAWEGADDLLFELDQIGNAMEREWLAAPPDREQLQALRDKLAIVDQQLQVNAREFRLSMGDASRWAASFLSVVSALFLTLVALLSWFLGFRLVRLLNRTEQNFRSIFEQSAIGIIQIDTEGRIVNANQATCDILGYRPDDLVHRPIGSWSIRKTGTLPGKNDGISASVTSTAIRPSIALFEKTMTSCGPGSPYPACGMCPALQRTSQRLWKTFPSLTVCRRN</sequence>
<dbReference type="InterPro" id="IPR035965">
    <property type="entry name" value="PAS-like_dom_sf"/>
</dbReference>
<dbReference type="Gene3D" id="3.30.450.20">
    <property type="entry name" value="PAS domain"/>
    <property type="match status" value="1"/>
</dbReference>
<dbReference type="PROSITE" id="PS50112">
    <property type="entry name" value="PAS"/>
    <property type="match status" value="1"/>
</dbReference>
<dbReference type="SMART" id="SM00091">
    <property type="entry name" value="PAS"/>
    <property type="match status" value="1"/>
</dbReference>
<feature type="transmembrane region" description="Helical" evidence="1">
    <location>
        <begin position="12"/>
        <end position="36"/>
    </location>
</feature>
<keyword evidence="1" id="KW-1133">Transmembrane helix</keyword>
<dbReference type="SUPFAM" id="SSF55785">
    <property type="entry name" value="PYP-like sensor domain (PAS domain)"/>
    <property type="match status" value="1"/>
</dbReference>